<feature type="signal peptide" evidence="1">
    <location>
        <begin position="1"/>
        <end position="24"/>
    </location>
</feature>
<sequence length="113" mass="11510">MKAHNLIASAAAVLLTVASLSVVNYNVDSQPAAAAQQGAARVTNLAPVQVRPSAAEMRSAALLPGNDTAAIGTMSVLGNLGESGTSGQFSLLGSQLAMPYYSFGNKFGRISKE</sequence>
<proteinExistence type="predicted"/>
<reference evidence="2" key="1">
    <citation type="submission" date="2024-06" db="EMBL/GenBank/DDBJ databases">
        <authorList>
            <person name="Sun Y."/>
        </authorList>
    </citation>
    <scope>NUCLEOTIDE SEQUENCE</scope>
    <source>
        <strain evidence="2">IGA1.0</strain>
    </source>
</reference>
<dbReference type="AlphaFoldDB" id="A0AAU7QGA9"/>
<name>A0AAU7QGA9_9GAMM</name>
<accession>A0AAU7QGA9</accession>
<dbReference type="RefSeq" id="WP_007809079.1">
    <property type="nucleotide sequence ID" value="NZ_CP157948.1"/>
</dbReference>
<evidence type="ECO:0000256" key="1">
    <source>
        <dbReference type="SAM" id="SignalP"/>
    </source>
</evidence>
<feature type="chain" id="PRO_5043896620" evidence="1">
    <location>
        <begin position="25"/>
        <end position="113"/>
    </location>
</feature>
<gene>
    <name evidence="2" type="ORF">ABNK63_09305</name>
</gene>
<dbReference type="EMBL" id="CP157948">
    <property type="protein sequence ID" value="XBS88616.1"/>
    <property type="molecule type" value="Genomic_DNA"/>
</dbReference>
<organism evidence="2">
    <name type="scientific">Rhodanobacter sp. IGA1.0</name>
    <dbReference type="NCBI Taxonomy" id="3158582"/>
    <lineage>
        <taxon>Bacteria</taxon>
        <taxon>Pseudomonadati</taxon>
        <taxon>Pseudomonadota</taxon>
        <taxon>Gammaproteobacteria</taxon>
        <taxon>Lysobacterales</taxon>
        <taxon>Rhodanobacteraceae</taxon>
        <taxon>Rhodanobacter</taxon>
    </lineage>
</organism>
<evidence type="ECO:0000313" key="2">
    <source>
        <dbReference type="EMBL" id="XBS88616.1"/>
    </source>
</evidence>
<protein>
    <submittedName>
        <fullName evidence="2">Uncharacterized protein</fullName>
    </submittedName>
</protein>
<keyword evidence="1" id="KW-0732">Signal</keyword>